<proteinExistence type="predicted"/>
<keyword evidence="1" id="KW-1133">Transmembrane helix</keyword>
<feature type="transmembrane region" description="Helical" evidence="1">
    <location>
        <begin position="27"/>
        <end position="49"/>
    </location>
</feature>
<evidence type="ECO:0000256" key="1">
    <source>
        <dbReference type="SAM" id="Phobius"/>
    </source>
</evidence>
<dbReference type="CDD" id="cd03402">
    <property type="entry name" value="SPFH_like_u2"/>
    <property type="match status" value="1"/>
</dbReference>
<dbReference type="PANTHER" id="PTHR43446">
    <property type="entry name" value="MEMBRANE PROTEIN-RELATED"/>
    <property type="match status" value="1"/>
</dbReference>
<dbReference type="Gene3D" id="3.30.479.30">
    <property type="entry name" value="Band 7 domain"/>
    <property type="match status" value="1"/>
</dbReference>
<dbReference type="Proteomes" id="UP000289794">
    <property type="component" value="Chromosome"/>
</dbReference>
<dbReference type="InterPro" id="IPR036013">
    <property type="entry name" value="Band_7/SPFH_dom_sf"/>
</dbReference>
<keyword evidence="1" id="KW-0812">Transmembrane</keyword>
<feature type="transmembrane region" description="Helical" evidence="1">
    <location>
        <begin position="55"/>
        <end position="78"/>
    </location>
</feature>
<keyword evidence="1" id="KW-0472">Membrane</keyword>
<sequence>MEEKDGTSPMSKNVEERILHPKSGMAMLFLLIAAIVGSIVLMIFSGAVISENSSILAGVCVTAAILILCAACVALAGLKVINPNEALVLALFGKYYGTLNENGFYWVNPFVTGINPTVRAAGSGSSTVLKGMGIEAEQKNTETKANKKVSLKTMTLDNKKQKVNDELGNPIEIGTVVIWKVENATKAVFNVENYKDYLSIQCDAITRNAARRYPYDTSEGGDERSLRGSSQEVASIMQEELQEKVVEAGIKILEMRITHLAYAPEIASAMLQRQQAAAIIDARQKIVEGAVSMVEMALQKLNDKDIVTLDEERKAAMVSNLLVVLCGNKDAQPIVNSGSLY</sequence>
<reference evidence="3 4" key="1">
    <citation type="submission" date="2019-01" db="EMBL/GenBank/DDBJ databases">
        <title>PMF-metabolizing Aryl O-demethylase.</title>
        <authorList>
            <person name="Kim M."/>
        </authorList>
    </citation>
    <scope>NUCLEOTIDE SEQUENCE [LARGE SCALE GENOMIC DNA]</scope>
    <source>
        <strain evidence="3 4">PMF1</strain>
    </source>
</reference>
<dbReference type="SMART" id="SM00244">
    <property type="entry name" value="PHB"/>
    <property type="match status" value="1"/>
</dbReference>
<evidence type="ECO:0000313" key="4">
    <source>
        <dbReference type="Proteomes" id="UP000289794"/>
    </source>
</evidence>
<accession>A0A4V0Z844</accession>
<organism evidence="3 4">
    <name type="scientific">Blautia producta</name>
    <dbReference type="NCBI Taxonomy" id="33035"/>
    <lineage>
        <taxon>Bacteria</taxon>
        <taxon>Bacillati</taxon>
        <taxon>Bacillota</taxon>
        <taxon>Clostridia</taxon>
        <taxon>Lachnospirales</taxon>
        <taxon>Lachnospiraceae</taxon>
        <taxon>Blautia</taxon>
    </lineage>
</organism>
<protein>
    <recommendedName>
        <fullName evidence="2">Band 7 domain-containing protein</fullName>
    </recommendedName>
</protein>
<name>A0A4V0Z844_9FIRM</name>
<dbReference type="SUPFAM" id="SSF117892">
    <property type="entry name" value="Band 7/SPFH domain"/>
    <property type="match status" value="1"/>
</dbReference>
<feature type="domain" description="Band 7" evidence="2">
    <location>
        <begin position="76"/>
        <end position="274"/>
    </location>
</feature>
<evidence type="ECO:0000313" key="3">
    <source>
        <dbReference type="EMBL" id="QBE99008.1"/>
    </source>
</evidence>
<dbReference type="AlphaFoldDB" id="A0A4V0Z844"/>
<dbReference type="PANTHER" id="PTHR43446:SF1">
    <property type="entry name" value="BAND 7 DOMAIN-CONTAINING PROTEIN"/>
    <property type="match status" value="1"/>
</dbReference>
<dbReference type="KEGG" id="bpro:PMF13cell1_04578"/>
<dbReference type="InterPro" id="IPR001107">
    <property type="entry name" value="Band_7"/>
</dbReference>
<gene>
    <name evidence="3" type="ORF">PMF13cell1_04578</name>
</gene>
<dbReference type="EMBL" id="CP035945">
    <property type="protein sequence ID" value="QBE99008.1"/>
    <property type="molecule type" value="Genomic_DNA"/>
</dbReference>
<evidence type="ECO:0000259" key="2">
    <source>
        <dbReference type="SMART" id="SM00244"/>
    </source>
</evidence>
<dbReference type="Pfam" id="PF01145">
    <property type="entry name" value="Band_7"/>
    <property type="match status" value="1"/>
</dbReference>